<reference evidence="4" key="1">
    <citation type="submission" date="2017-10" db="EMBL/GenBank/DDBJ databases">
        <authorList>
            <person name="Toshchakov S.V."/>
            <person name="Goeva M.A."/>
        </authorList>
    </citation>
    <scope>NUCLEOTIDE SEQUENCE [LARGE SCALE GENOMIC DNA]</scope>
    <source>
        <strain evidence="4">JR1/69-1-13</strain>
    </source>
</reference>
<dbReference type="EMBL" id="PDOA01000044">
    <property type="protein sequence ID" value="PWC26387.1"/>
    <property type="molecule type" value="Genomic_DNA"/>
</dbReference>
<organism evidence="3 4">
    <name type="scientific">Teichococcus aestuarii</name>
    <dbReference type="NCBI Taxonomy" id="568898"/>
    <lineage>
        <taxon>Bacteria</taxon>
        <taxon>Pseudomonadati</taxon>
        <taxon>Pseudomonadota</taxon>
        <taxon>Alphaproteobacteria</taxon>
        <taxon>Acetobacterales</taxon>
        <taxon>Roseomonadaceae</taxon>
        <taxon>Roseomonas</taxon>
    </lineage>
</organism>
<comment type="caution">
    <text evidence="3">The sequence shown here is derived from an EMBL/GenBank/DDBJ whole genome shotgun (WGS) entry which is preliminary data.</text>
</comment>
<proteinExistence type="predicted"/>
<dbReference type="RefSeq" id="WP_219929850.1">
    <property type="nucleotide sequence ID" value="NZ_PDOA01000044.1"/>
</dbReference>
<protein>
    <submittedName>
        <fullName evidence="3">Uncharacterized protein</fullName>
    </submittedName>
</protein>
<gene>
    <name evidence="3" type="ORF">CR165_23420</name>
</gene>
<feature type="coiled-coil region" evidence="1">
    <location>
        <begin position="5"/>
        <end position="55"/>
    </location>
</feature>
<feature type="non-terminal residue" evidence="3">
    <location>
        <position position="1"/>
    </location>
</feature>
<evidence type="ECO:0000256" key="1">
    <source>
        <dbReference type="SAM" id="Coils"/>
    </source>
</evidence>
<evidence type="ECO:0000313" key="3">
    <source>
        <dbReference type="EMBL" id="PWC26387.1"/>
    </source>
</evidence>
<keyword evidence="1" id="KW-0175">Coiled coil</keyword>
<accession>A0A2U1UXJ6</accession>
<evidence type="ECO:0000313" key="4">
    <source>
        <dbReference type="Proteomes" id="UP000245048"/>
    </source>
</evidence>
<evidence type="ECO:0000256" key="2">
    <source>
        <dbReference type="SAM" id="MobiDB-lite"/>
    </source>
</evidence>
<dbReference type="AlphaFoldDB" id="A0A2U1UXJ6"/>
<dbReference type="Proteomes" id="UP000245048">
    <property type="component" value="Unassembled WGS sequence"/>
</dbReference>
<sequence>HDRRMAAESRRAERAHLHLEDLEKRQAAAEKREAAARLDEQHRQAEKVAAELCEALAAEYEPHARALAAFLARWRDGHRLIDEANAALRQAGRREVVQPPEAQKRTAPARQEADRIVERQEWQISGRRCSQFVADRRTGEMRPIEAGAILVTVRETVPGAFTPARQLPALHSTAVLPAAEIGAPPIWPSA</sequence>
<feature type="region of interest" description="Disordered" evidence="2">
    <location>
        <begin position="91"/>
        <end position="114"/>
    </location>
</feature>
<keyword evidence="4" id="KW-1185">Reference proteome</keyword>
<name>A0A2U1UXJ6_9PROT</name>